<dbReference type="EMBL" id="CADEAL010002635">
    <property type="protein sequence ID" value="CAB1441388.1"/>
    <property type="molecule type" value="Genomic_DNA"/>
</dbReference>
<feature type="region of interest" description="Disordered" evidence="1">
    <location>
        <begin position="1"/>
        <end position="21"/>
    </location>
</feature>
<accession>A0A9N7YR80</accession>
<protein>
    <submittedName>
        <fullName evidence="2">Uncharacterized protein</fullName>
    </submittedName>
</protein>
<evidence type="ECO:0000313" key="3">
    <source>
        <dbReference type="Proteomes" id="UP001153269"/>
    </source>
</evidence>
<feature type="region of interest" description="Disordered" evidence="1">
    <location>
        <begin position="60"/>
        <end position="84"/>
    </location>
</feature>
<reference evidence="2" key="1">
    <citation type="submission" date="2020-03" db="EMBL/GenBank/DDBJ databases">
        <authorList>
            <person name="Weist P."/>
        </authorList>
    </citation>
    <scope>NUCLEOTIDE SEQUENCE</scope>
</reference>
<sequence>MVNLPPVGGLVPTRDEPNEGGVIRELKEFDGLVTGAAEEDEEGGLFSCERKPRDQDARGVFVKNDPTTCHVSGFPTTQHQRSPR</sequence>
<dbReference type="Proteomes" id="UP001153269">
    <property type="component" value="Unassembled WGS sequence"/>
</dbReference>
<keyword evidence="3" id="KW-1185">Reference proteome</keyword>
<feature type="compositionally biased region" description="Polar residues" evidence="1">
    <location>
        <begin position="65"/>
        <end position="84"/>
    </location>
</feature>
<comment type="caution">
    <text evidence="2">The sequence shown here is derived from an EMBL/GenBank/DDBJ whole genome shotgun (WGS) entry which is preliminary data.</text>
</comment>
<gene>
    <name evidence="2" type="ORF">PLEPLA_LOCUS29164</name>
</gene>
<name>A0A9N7YR80_PLEPL</name>
<evidence type="ECO:0000313" key="2">
    <source>
        <dbReference type="EMBL" id="CAB1441388.1"/>
    </source>
</evidence>
<dbReference type="AlphaFoldDB" id="A0A9N7YR80"/>
<proteinExistence type="predicted"/>
<evidence type="ECO:0000256" key="1">
    <source>
        <dbReference type="SAM" id="MobiDB-lite"/>
    </source>
</evidence>
<organism evidence="2 3">
    <name type="scientific">Pleuronectes platessa</name>
    <name type="common">European plaice</name>
    <dbReference type="NCBI Taxonomy" id="8262"/>
    <lineage>
        <taxon>Eukaryota</taxon>
        <taxon>Metazoa</taxon>
        <taxon>Chordata</taxon>
        <taxon>Craniata</taxon>
        <taxon>Vertebrata</taxon>
        <taxon>Euteleostomi</taxon>
        <taxon>Actinopterygii</taxon>
        <taxon>Neopterygii</taxon>
        <taxon>Teleostei</taxon>
        <taxon>Neoteleostei</taxon>
        <taxon>Acanthomorphata</taxon>
        <taxon>Carangaria</taxon>
        <taxon>Pleuronectiformes</taxon>
        <taxon>Pleuronectoidei</taxon>
        <taxon>Pleuronectidae</taxon>
        <taxon>Pleuronectes</taxon>
    </lineage>
</organism>